<dbReference type="PROSITE" id="PS00062">
    <property type="entry name" value="ALDOKETO_REDUCTASE_2"/>
    <property type="match status" value="1"/>
</dbReference>
<dbReference type="InterPro" id="IPR018170">
    <property type="entry name" value="Aldo/ket_reductase_CS"/>
</dbReference>
<evidence type="ECO:0000256" key="3">
    <source>
        <dbReference type="ARBA" id="ARBA00023002"/>
    </source>
</evidence>
<keyword evidence="2" id="KW-0521">NADP</keyword>
<dbReference type="PROSITE" id="PS00798">
    <property type="entry name" value="ALDOKETO_REDUCTASE_1"/>
    <property type="match status" value="1"/>
</dbReference>
<comment type="catalytic activity">
    <reaction evidence="4">
        <text>hydroxyacetone + NADP(+) = methylglyoxal + NADPH + H(+)</text>
        <dbReference type="Rhea" id="RHEA:27986"/>
        <dbReference type="ChEBI" id="CHEBI:15378"/>
        <dbReference type="ChEBI" id="CHEBI:17158"/>
        <dbReference type="ChEBI" id="CHEBI:27957"/>
        <dbReference type="ChEBI" id="CHEBI:57783"/>
        <dbReference type="ChEBI" id="CHEBI:58349"/>
    </reaction>
</comment>
<organism evidence="5 6">
    <name type="scientific">Bacteriovorax stolpii</name>
    <name type="common">Bdellovibrio stolpii</name>
    <dbReference type="NCBI Taxonomy" id="960"/>
    <lineage>
        <taxon>Bacteria</taxon>
        <taxon>Pseudomonadati</taxon>
        <taxon>Bdellovibrionota</taxon>
        <taxon>Bacteriovoracia</taxon>
        <taxon>Bacteriovoracales</taxon>
        <taxon>Bacteriovoracaceae</taxon>
        <taxon>Bacteriovorax</taxon>
    </lineage>
</organism>
<dbReference type="RefSeq" id="WP_102244179.1">
    <property type="nucleotide sequence ID" value="NZ_CP025704.1"/>
</dbReference>
<dbReference type="SUPFAM" id="SSF51430">
    <property type="entry name" value="NAD(P)-linked oxidoreductase"/>
    <property type="match status" value="1"/>
</dbReference>
<sequence>MRVEISQKFITLNDGMKIPTIGFGTWRVSDADAPKILDEAFGAGYRLIDTASMYGNEVGIGKAIKESSLSREEIFLTTKVWNSEHGYDATLRAMDKSLSNLKMSYVDLYLIHWPGVNSEKYIPTWKALIRLRKEGIARSIGVSNFTIDHVERLINETGVVPAINQLELHPYFQQKELRAFHDKHKIVTEAWSPLARGNLFDDEVIVALTKKHNKTPAQIVLRWHYENGIIAIPKSGNPTRMLENLDIFDFHFDKEDLAQMDTLDNVNGRTGANPLTADF</sequence>
<reference evidence="5 6" key="1">
    <citation type="submission" date="2018-01" db="EMBL/GenBank/DDBJ databases">
        <title>Complete genome sequence of Bacteriovorax stolpii DSM12778.</title>
        <authorList>
            <person name="Tang B."/>
            <person name="Chang J."/>
        </authorList>
    </citation>
    <scope>NUCLEOTIDE SEQUENCE [LARGE SCALE GENOMIC DNA]</scope>
    <source>
        <strain evidence="5 6">DSM 12778</strain>
    </source>
</reference>
<proteinExistence type="inferred from homology"/>
<dbReference type="EMBL" id="CP025704">
    <property type="protein sequence ID" value="AUN98888.1"/>
    <property type="molecule type" value="Genomic_DNA"/>
</dbReference>
<accession>A0A2K9NTR6</accession>
<evidence type="ECO:0000256" key="1">
    <source>
        <dbReference type="ARBA" id="ARBA00007905"/>
    </source>
</evidence>
<protein>
    <submittedName>
        <fullName evidence="5">Oxidoreductase</fullName>
    </submittedName>
</protein>
<name>A0A2K9NTR6_BACTC</name>
<evidence type="ECO:0000313" key="6">
    <source>
        <dbReference type="Proteomes" id="UP000235584"/>
    </source>
</evidence>
<keyword evidence="6" id="KW-1185">Reference proteome</keyword>
<evidence type="ECO:0000256" key="2">
    <source>
        <dbReference type="ARBA" id="ARBA00022857"/>
    </source>
</evidence>
<dbReference type="PRINTS" id="PR00069">
    <property type="entry name" value="ALDKETRDTASE"/>
</dbReference>
<dbReference type="PANTHER" id="PTHR43827">
    <property type="entry name" value="2,5-DIKETO-D-GLUCONIC ACID REDUCTASE"/>
    <property type="match status" value="1"/>
</dbReference>
<dbReference type="Gene3D" id="3.20.20.100">
    <property type="entry name" value="NADP-dependent oxidoreductase domain"/>
    <property type="match status" value="1"/>
</dbReference>
<keyword evidence="3" id="KW-0560">Oxidoreductase</keyword>
<dbReference type="InterPro" id="IPR020471">
    <property type="entry name" value="AKR"/>
</dbReference>
<evidence type="ECO:0000313" key="5">
    <source>
        <dbReference type="EMBL" id="AUN98888.1"/>
    </source>
</evidence>
<dbReference type="AlphaFoldDB" id="A0A2K9NTR6"/>
<dbReference type="InterPro" id="IPR036812">
    <property type="entry name" value="NAD(P)_OxRdtase_dom_sf"/>
</dbReference>
<dbReference type="InterPro" id="IPR023210">
    <property type="entry name" value="NADP_OxRdtase_dom"/>
</dbReference>
<dbReference type="FunFam" id="3.20.20.100:FF:000002">
    <property type="entry name" value="2,5-diketo-D-gluconic acid reductase A"/>
    <property type="match status" value="1"/>
</dbReference>
<dbReference type="GO" id="GO:0016616">
    <property type="term" value="F:oxidoreductase activity, acting on the CH-OH group of donors, NAD or NADP as acceptor"/>
    <property type="evidence" value="ECO:0007669"/>
    <property type="project" value="UniProtKB-ARBA"/>
</dbReference>
<dbReference type="Pfam" id="PF00248">
    <property type="entry name" value="Aldo_ket_red"/>
    <property type="match status" value="1"/>
</dbReference>
<comment type="similarity">
    <text evidence="1">Belongs to the aldo/keto reductase family.</text>
</comment>
<dbReference type="Proteomes" id="UP000235584">
    <property type="component" value="Chromosome"/>
</dbReference>
<dbReference type="PIRSF" id="PIRSF000097">
    <property type="entry name" value="AKR"/>
    <property type="match status" value="1"/>
</dbReference>
<gene>
    <name evidence="5" type="ORF">C0V70_12395</name>
</gene>
<dbReference type="PANTHER" id="PTHR43827:SF3">
    <property type="entry name" value="NADP-DEPENDENT OXIDOREDUCTASE DOMAIN-CONTAINING PROTEIN"/>
    <property type="match status" value="1"/>
</dbReference>
<dbReference type="KEGG" id="bsto:C0V70_12395"/>
<evidence type="ECO:0000256" key="4">
    <source>
        <dbReference type="ARBA" id="ARBA00049445"/>
    </source>
</evidence>